<sequence length="328" mass="33891">MTHTKHIRRLAVALAVPALLFTAACGSDDAGGSSGSGVVKVEGKEGEKPKISVPKDAKPSDKVVVNTVKEGSGAEVKKGDLVRLDFAGETMKGGQDLGNTWAKQPGADAKAPRTQVVQELGAQSAQPVMPPKVMDELVGKKVGSRVVVEGTAKALIGEQLNPQSGIKPADGLVWVIDIAGAKKVDKKAEAKGEQAATEAGLPTVKAEGQKAATITIPKGEKAPTDLKEQVLIKGDGPKVKAGDGLIAQYTGVKWEDGKKFDSSWDHGGATAFQIGTGSVVKGWDQALVGKNVGDRVLVVIPPKLGYGGSQSELAKNTLVFVVDIVGIV</sequence>
<dbReference type="InterPro" id="IPR046357">
    <property type="entry name" value="PPIase_dom_sf"/>
</dbReference>
<feature type="signal peptide" evidence="7">
    <location>
        <begin position="1"/>
        <end position="26"/>
    </location>
</feature>
<evidence type="ECO:0000256" key="5">
    <source>
        <dbReference type="PROSITE-ProRule" id="PRU00277"/>
    </source>
</evidence>
<comment type="catalytic activity">
    <reaction evidence="1 5">
        <text>[protein]-peptidylproline (omega=180) = [protein]-peptidylproline (omega=0)</text>
        <dbReference type="Rhea" id="RHEA:16237"/>
        <dbReference type="Rhea" id="RHEA-COMP:10747"/>
        <dbReference type="Rhea" id="RHEA-COMP:10748"/>
        <dbReference type="ChEBI" id="CHEBI:83833"/>
        <dbReference type="ChEBI" id="CHEBI:83834"/>
        <dbReference type="EC" id="5.2.1.8"/>
    </reaction>
</comment>
<comment type="caution">
    <text evidence="9">The sequence shown here is derived from an EMBL/GenBank/DDBJ whole genome shotgun (WGS) entry which is preliminary data.</text>
</comment>
<reference evidence="9 10" key="1">
    <citation type="submission" date="2024-10" db="EMBL/GenBank/DDBJ databases">
        <title>The Natural Products Discovery Center: Release of the First 8490 Sequenced Strains for Exploring Actinobacteria Biosynthetic Diversity.</title>
        <authorList>
            <person name="Kalkreuter E."/>
            <person name="Kautsar S.A."/>
            <person name="Yang D."/>
            <person name="Bader C.D."/>
            <person name="Teijaro C.N."/>
            <person name="Fluegel L."/>
            <person name="Davis C.M."/>
            <person name="Simpson J.R."/>
            <person name="Lauterbach L."/>
            <person name="Steele A.D."/>
            <person name="Gui C."/>
            <person name="Meng S."/>
            <person name="Li G."/>
            <person name="Viehrig K."/>
            <person name="Ye F."/>
            <person name="Su P."/>
            <person name="Kiefer A.F."/>
            <person name="Nichols A."/>
            <person name="Cepeda A.J."/>
            <person name="Yan W."/>
            <person name="Fan B."/>
            <person name="Jiang Y."/>
            <person name="Adhikari A."/>
            <person name="Zheng C.-J."/>
            <person name="Schuster L."/>
            <person name="Cowan T.M."/>
            <person name="Smanski M.J."/>
            <person name="Chevrette M.G."/>
            <person name="De Carvalho L.P.S."/>
            <person name="Shen B."/>
        </authorList>
    </citation>
    <scope>NUCLEOTIDE SEQUENCE [LARGE SCALE GENOMIC DNA]</scope>
    <source>
        <strain evidence="9 10">NPDC020327</strain>
    </source>
</reference>
<dbReference type="InterPro" id="IPR044609">
    <property type="entry name" value="FKBP2/11"/>
</dbReference>
<gene>
    <name evidence="9" type="ORF">ACH429_11485</name>
</gene>
<dbReference type="Proteomes" id="UP001611548">
    <property type="component" value="Unassembled WGS sequence"/>
</dbReference>
<evidence type="ECO:0000313" key="9">
    <source>
        <dbReference type="EMBL" id="MFI1964724.1"/>
    </source>
</evidence>
<feature type="domain" description="PPIase FKBP-type" evidence="8">
    <location>
        <begin position="242"/>
        <end position="328"/>
    </location>
</feature>
<dbReference type="PROSITE" id="PS50059">
    <property type="entry name" value="FKBP_PPIASE"/>
    <property type="match status" value="1"/>
</dbReference>
<organism evidence="9 10">
    <name type="scientific">Streptomyces pathocidini</name>
    <dbReference type="NCBI Taxonomy" id="1650571"/>
    <lineage>
        <taxon>Bacteria</taxon>
        <taxon>Bacillati</taxon>
        <taxon>Actinomycetota</taxon>
        <taxon>Actinomycetes</taxon>
        <taxon>Kitasatosporales</taxon>
        <taxon>Streptomycetaceae</taxon>
        <taxon>Streptomyces</taxon>
    </lineage>
</organism>
<protein>
    <recommendedName>
        <fullName evidence="2 5">peptidylprolyl isomerase</fullName>
        <ecNumber evidence="2 5">5.2.1.8</ecNumber>
    </recommendedName>
</protein>
<keyword evidence="7" id="KW-0732">Signal</keyword>
<dbReference type="PANTHER" id="PTHR45779">
    <property type="entry name" value="PEPTIDYLPROLYL ISOMERASE"/>
    <property type="match status" value="1"/>
</dbReference>
<feature type="region of interest" description="Disordered" evidence="6">
    <location>
        <begin position="29"/>
        <end position="58"/>
    </location>
</feature>
<keyword evidence="10" id="KW-1185">Reference proteome</keyword>
<evidence type="ECO:0000256" key="3">
    <source>
        <dbReference type="ARBA" id="ARBA00023110"/>
    </source>
</evidence>
<dbReference type="EMBL" id="JBIRWE010000004">
    <property type="protein sequence ID" value="MFI1964724.1"/>
    <property type="molecule type" value="Genomic_DNA"/>
</dbReference>
<dbReference type="RefSeq" id="WP_055471255.1">
    <property type="nucleotide sequence ID" value="NZ_JBEZHZ010000017.1"/>
</dbReference>
<keyword evidence="3 5" id="KW-0697">Rotamase</keyword>
<proteinExistence type="predicted"/>
<evidence type="ECO:0000259" key="8">
    <source>
        <dbReference type="PROSITE" id="PS50059"/>
    </source>
</evidence>
<evidence type="ECO:0000256" key="6">
    <source>
        <dbReference type="SAM" id="MobiDB-lite"/>
    </source>
</evidence>
<accession>A0ABW7UTP8</accession>
<evidence type="ECO:0000256" key="1">
    <source>
        <dbReference type="ARBA" id="ARBA00000971"/>
    </source>
</evidence>
<evidence type="ECO:0000256" key="7">
    <source>
        <dbReference type="SAM" id="SignalP"/>
    </source>
</evidence>
<keyword evidence="4 5" id="KW-0413">Isomerase</keyword>
<dbReference type="GO" id="GO:0003755">
    <property type="term" value="F:peptidyl-prolyl cis-trans isomerase activity"/>
    <property type="evidence" value="ECO:0007669"/>
    <property type="project" value="UniProtKB-EC"/>
</dbReference>
<evidence type="ECO:0000313" key="10">
    <source>
        <dbReference type="Proteomes" id="UP001611548"/>
    </source>
</evidence>
<dbReference type="InterPro" id="IPR001179">
    <property type="entry name" value="PPIase_FKBP_dom"/>
</dbReference>
<dbReference type="PANTHER" id="PTHR45779:SF7">
    <property type="entry name" value="PEPTIDYLPROLYL ISOMERASE"/>
    <property type="match status" value="1"/>
</dbReference>
<evidence type="ECO:0000256" key="2">
    <source>
        <dbReference type="ARBA" id="ARBA00013194"/>
    </source>
</evidence>
<dbReference type="Pfam" id="PF00254">
    <property type="entry name" value="FKBP_C"/>
    <property type="match status" value="1"/>
</dbReference>
<dbReference type="EC" id="5.2.1.8" evidence="2 5"/>
<feature type="compositionally biased region" description="Basic and acidic residues" evidence="6">
    <location>
        <begin position="41"/>
        <end position="58"/>
    </location>
</feature>
<dbReference type="PROSITE" id="PS51257">
    <property type="entry name" value="PROKAR_LIPOPROTEIN"/>
    <property type="match status" value="1"/>
</dbReference>
<feature type="chain" id="PRO_5046834814" description="peptidylprolyl isomerase" evidence="7">
    <location>
        <begin position="27"/>
        <end position="328"/>
    </location>
</feature>
<dbReference type="Gene3D" id="3.10.50.40">
    <property type="match status" value="2"/>
</dbReference>
<evidence type="ECO:0000256" key="4">
    <source>
        <dbReference type="ARBA" id="ARBA00023235"/>
    </source>
</evidence>
<dbReference type="SUPFAM" id="SSF54534">
    <property type="entry name" value="FKBP-like"/>
    <property type="match status" value="1"/>
</dbReference>
<name>A0ABW7UTP8_9ACTN</name>